<proteinExistence type="predicted"/>
<dbReference type="Proteomes" id="UP000034329">
    <property type="component" value="Unassembled WGS sequence"/>
</dbReference>
<feature type="transmembrane region" description="Helical" evidence="1">
    <location>
        <begin position="465"/>
        <end position="482"/>
    </location>
</feature>
<dbReference type="AlphaFoldDB" id="A0A0G1MPG7"/>
<feature type="transmembrane region" description="Helical" evidence="1">
    <location>
        <begin position="274"/>
        <end position="295"/>
    </location>
</feature>
<keyword evidence="1" id="KW-0472">Membrane</keyword>
<feature type="transmembrane region" description="Helical" evidence="1">
    <location>
        <begin position="208"/>
        <end position="228"/>
    </location>
</feature>
<gene>
    <name evidence="2" type="ORF">UX13_C0021G0009</name>
</gene>
<evidence type="ECO:0000313" key="3">
    <source>
        <dbReference type="Proteomes" id="UP000034329"/>
    </source>
</evidence>
<name>A0A0G1MPG7_9BACT</name>
<feature type="transmembrane region" description="Helical" evidence="1">
    <location>
        <begin position="302"/>
        <end position="318"/>
    </location>
</feature>
<reference evidence="2 3" key="1">
    <citation type="journal article" date="2015" name="Nature">
        <title>rRNA introns, odd ribosomes, and small enigmatic genomes across a large radiation of phyla.</title>
        <authorList>
            <person name="Brown C.T."/>
            <person name="Hug L.A."/>
            <person name="Thomas B.C."/>
            <person name="Sharon I."/>
            <person name="Castelle C.J."/>
            <person name="Singh A."/>
            <person name="Wilkins M.J."/>
            <person name="Williams K.H."/>
            <person name="Banfield J.F."/>
        </authorList>
    </citation>
    <scope>NUCLEOTIDE SEQUENCE [LARGE SCALE GENOMIC DNA]</scope>
</reference>
<organism evidence="2 3">
    <name type="scientific">Candidatus Woesebacteria bacterium GW2011_GWB1_45_5</name>
    <dbReference type="NCBI Taxonomy" id="1618581"/>
    <lineage>
        <taxon>Bacteria</taxon>
        <taxon>Candidatus Woeseibacteriota</taxon>
    </lineage>
</organism>
<accession>A0A0G1MPG7</accession>
<feature type="transmembrane region" description="Helical" evidence="1">
    <location>
        <begin position="365"/>
        <end position="385"/>
    </location>
</feature>
<evidence type="ECO:0000256" key="1">
    <source>
        <dbReference type="SAM" id="Phobius"/>
    </source>
</evidence>
<evidence type="ECO:0008006" key="4">
    <source>
        <dbReference type="Google" id="ProtNLM"/>
    </source>
</evidence>
<comment type="caution">
    <text evidence="2">The sequence shown here is derived from an EMBL/GenBank/DDBJ whole genome shotgun (WGS) entry which is preliminary data.</text>
</comment>
<keyword evidence="1" id="KW-0812">Transmembrane</keyword>
<keyword evidence="1" id="KW-1133">Transmembrane helix</keyword>
<sequence>MQKLIKFFRKNIFVLAILLLSVPSFYRALQFGIHSMQDFHLFRLYEFDKCVKVLQIPCRWAPDAGLGYGEPLFNFYGQLPYAFGELLHLTGISFIDSLKILFVLSLAGSGISMFFLARRLWKNDWAAVIASMMYIYAPYRAVDVWVRGALPEALSFVIFPLIILAIEKRNLLGFGLLTSALILSHNLSALMFLPVMAIWIFYRRFWKAIPAGTLAIGVSAFYILPVIFESKFINLASTTQEYFDFRAHFLTLKQIFLNFFWGYGGSTWGDGDGLNLSVGLVQWALPVAVLVLTVWQKKLKENKIFSVLLALGIFYLFLTHNKSTFIWESLPFMAFIQFPWRFLGVAVFCLALASGFIANLISRKLIPIVLPVIILILLALNFSFFREDIWYRVDDSYFTTGAEWDRQRTASIGDFWPDFGHEIPDKPSDGKYINYFPGWIGAEPDENGLIPAEGTTLTDTPVRRIGNIISLVCTLLFLFLLLR</sequence>
<feature type="transmembrane region" description="Helical" evidence="1">
    <location>
        <begin position="98"/>
        <end position="117"/>
    </location>
</feature>
<feature type="transmembrane region" description="Helical" evidence="1">
    <location>
        <begin position="173"/>
        <end position="202"/>
    </location>
</feature>
<evidence type="ECO:0000313" key="2">
    <source>
        <dbReference type="EMBL" id="KKU10079.1"/>
    </source>
</evidence>
<feature type="transmembrane region" description="Helical" evidence="1">
    <location>
        <begin position="338"/>
        <end position="358"/>
    </location>
</feature>
<dbReference type="EMBL" id="LCLA01000021">
    <property type="protein sequence ID" value="KKU10079.1"/>
    <property type="molecule type" value="Genomic_DNA"/>
</dbReference>
<feature type="transmembrane region" description="Helical" evidence="1">
    <location>
        <begin position="148"/>
        <end position="166"/>
    </location>
</feature>
<protein>
    <recommendedName>
        <fullName evidence="4">Membrane protein 6-pyruvoyl-tetrahydropterin synthase-related domain-containing protein</fullName>
    </recommendedName>
</protein>